<feature type="signal peptide" evidence="2">
    <location>
        <begin position="1"/>
        <end position="23"/>
    </location>
</feature>
<evidence type="ECO:0000256" key="2">
    <source>
        <dbReference type="SAM" id="SignalP"/>
    </source>
</evidence>
<dbReference type="InterPro" id="IPR006059">
    <property type="entry name" value="SBP"/>
</dbReference>
<keyword evidence="1" id="KW-0175">Coiled coil</keyword>
<gene>
    <name evidence="3" type="ORF">IAA84_05935</name>
</gene>
<dbReference type="Proteomes" id="UP000824140">
    <property type="component" value="Unassembled WGS sequence"/>
</dbReference>
<dbReference type="Gene3D" id="3.40.190.10">
    <property type="entry name" value="Periplasmic binding protein-like II"/>
    <property type="match status" value="1"/>
</dbReference>
<protein>
    <submittedName>
        <fullName evidence="3">Extracellular solute-binding protein</fullName>
    </submittedName>
</protein>
<feature type="chain" id="PRO_5038623733" evidence="2">
    <location>
        <begin position="24"/>
        <end position="752"/>
    </location>
</feature>
<dbReference type="SUPFAM" id="SSF53850">
    <property type="entry name" value="Periplasmic binding protein-like II"/>
    <property type="match status" value="1"/>
</dbReference>
<sequence length="752" mass="84078">MKKWISVLLALCLLAVSGAGALAAPGDAVLVYEGMEGFDEQVQSMAYADGTLYILGYNSLYTYADGALTQWELDVSVENEESDVYVNFNPSALVNDGGEIRLLGMERGYDVEAEESLVEGGGLYSISLEEADGIKTARVELATELDFEAMIEDSGDEYTWMNISMPFAQDGMLVGTTYGVNNIFWFDLEDGSYHSFGNEYLGLLAPYKDGRVLALQADYSSAEPRVELCALDLESEEVEALCEMPMDGYSAPSMLYYDAQADLLYYVSNGELWRMPLTDPAAAESVADMPLNYSGQAQPVLTEDGYFIVADYETVVRRNTDPSQRAQTRIVVQDAYADAVDRAYYAFTGANPDVEVVKKDVTEDIVQAMMSQSSDIDIYVLGMSGAEFATLLDRGYAVELGGSEKITGLVGQMYPALAEGVSRDGMVYALPLEIYSRTTMGYDMEAFQRLGLSEEDVPTTWDELLDLLIALPDYMANDEDVSMFEPYVTQEDARESLFSMILDNYLLYIDQPDQEFTLDTPLLRGLLEKLETVDFEALGLISRDEAGTSFSWSAEPGDFMFSMTASIDVYNYDNFTPMLLGFEEGVPGMMSVQVNAALVNPFSQNVETAIAFLETVADNLDEIFRIQTMPGENTPVRSSYYEENMESYEEQLAYLRESLESAEDEETRATYEQNIAEMEGYMQEYEEEDSWEVSAASIDHYRGYAENMVVPSNMDDAEFYELRMQYVDGLIGMDEMISKIDQRLTMMRMEGY</sequence>
<keyword evidence="2" id="KW-0732">Signal</keyword>
<reference evidence="3" key="2">
    <citation type="journal article" date="2021" name="PeerJ">
        <title>Extensive microbial diversity within the chicken gut microbiome revealed by metagenomics and culture.</title>
        <authorList>
            <person name="Gilroy R."/>
            <person name="Ravi A."/>
            <person name="Getino M."/>
            <person name="Pursley I."/>
            <person name="Horton D.L."/>
            <person name="Alikhan N.F."/>
            <person name="Baker D."/>
            <person name="Gharbi K."/>
            <person name="Hall N."/>
            <person name="Watson M."/>
            <person name="Adriaenssens E.M."/>
            <person name="Foster-Nyarko E."/>
            <person name="Jarju S."/>
            <person name="Secka A."/>
            <person name="Antonio M."/>
            <person name="Oren A."/>
            <person name="Chaudhuri R.R."/>
            <person name="La Ragione R."/>
            <person name="Hildebrand F."/>
            <person name="Pallen M.J."/>
        </authorList>
    </citation>
    <scope>NUCLEOTIDE SEQUENCE</scope>
    <source>
        <strain evidence="3">13766</strain>
    </source>
</reference>
<accession>A0A9D1FZZ9</accession>
<organism evidence="3 4">
    <name type="scientific">Candidatus Alectryocaccomicrobium excrementavium</name>
    <dbReference type="NCBI Taxonomy" id="2840668"/>
    <lineage>
        <taxon>Bacteria</taxon>
        <taxon>Bacillati</taxon>
        <taxon>Bacillota</taxon>
        <taxon>Clostridia</taxon>
        <taxon>Candidatus Alectryocaccomicrobium</taxon>
    </lineage>
</organism>
<dbReference type="SUPFAM" id="SSF63829">
    <property type="entry name" value="Calcium-dependent phosphotriesterase"/>
    <property type="match status" value="1"/>
</dbReference>
<comment type="caution">
    <text evidence="3">The sequence shown here is derived from an EMBL/GenBank/DDBJ whole genome shotgun (WGS) entry which is preliminary data.</text>
</comment>
<name>A0A9D1FZZ9_9FIRM</name>
<dbReference type="AlphaFoldDB" id="A0A9D1FZZ9"/>
<dbReference type="PANTHER" id="PTHR43649">
    <property type="entry name" value="ARABINOSE-BINDING PROTEIN-RELATED"/>
    <property type="match status" value="1"/>
</dbReference>
<dbReference type="Pfam" id="PF13416">
    <property type="entry name" value="SBP_bac_8"/>
    <property type="match status" value="1"/>
</dbReference>
<proteinExistence type="predicted"/>
<evidence type="ECO:0000313" key="3">
    <source>
        <dbReference type="EMBL" id="HIS92542.1"/>
    </source>
</evidence>
<reference evidence="3" key="1">
    <citation type="submission" date="2020-10" db="EMBL/GenBank/DDBJ databases">
        <authorList>
            <person name="Gilroy R."/>
        </authorList>
    </citation>
    <scope>NUCLEOTIDE SEQUENCE</scope>
    <source>
        <strain evidence="3">13766</strain>
    </source>
</reference>
<evidence type="ECO:0000256" key="1">
    <source>
        <dbReference type="SAM" id="Coils"/>
    </source>
</evidence>
<evidence type="ECO:0000313" key="4">
    <source>
        <dbReference type="Proteomes" id="UP000824140"/>
    </source>
</evidence>
<feature type="coiled-coil region" evidence="1">
    <location>
        <begin position="645"/>
        <end position="688"/>
    </location>
</feature>
<dbReference type="EMBL" id="DVJN01000116">
    <property type="protein sequence ID" value="HIS92542.1"/>
    <property type="molecule type" value="Genomic_DNA"/>
</dbReference>
<dbReference type="InterPro" id="IPR050490">
    <property type="entry name" value="Bact_solute-bd_prot1"/>
</dbReference>